<dbReference type="PANTHER" id="PTHR11579:SF0">
    <property type="entry name" value="PROTEIN-L-ISOASPARTATE(D-ASPARTATE) O-METHYLTRANSFERASE"/>
    <property type="match status" value="1"/>
</dbReference>
<evidence type="ECO:0000313" key="17">
    <source>
        <dbReference type="Proteomes" id="UP000608522"/>
    </source>
</evidence>
<comment type="similarity">
    <text evidence="2">Belongs to the methyltransferase superfamily. L-isoaspartyl/D-aspartyl protein methyltransferase family.</text>
</comment>
<protein>
    <recommendedName>
        <fullName evidence="5">Protein-L-isoaspartate O-methyltransferase</fullName>
        <ecNumber evidence="4">2.1.1.77</ecNumber>
    </recommendedName>
    <alternativeName>
        <fullName evidence="13">L-isoaspartyl protein carboxyl methyltransferase</fullName>
    </alternativeName>
    <alternativeName>
        <fullName evidence="11">Protein L-isoaspartyl methyltransferase</fullName>
    </alternativeName>
    <alternativeName>
        <fullName evidence="12">Protein-beta-aspartate methyltransferase</fullName>
    </alternativeName>
</protein>
<comment type="similarity">
    <text evidence="3">Belongs to the Nudix hydrolase family.</text>
</comment>
<sequence>MSTPPTMQGWHDHYARGRDFKPLSDKEEAALRHHLALPQDAGAAPALELGCGTGEVARLLADVGYQVTAVDWAQAAVDRAEANPSQAITYHQLDITSGDLASLTPGGEGFRVIILRRTLAHLPDRTRTVAELAALLQPEGTLCVITPHADRFPEKLRGICLDDAEIDLLCDGWEYVERVEAGDSTVLLLRGPKTGAVVYGEKRTPTPVAMAGVAVVVTNTHGQLLLGWNNARTMWELPAGKVEPGEPFQVTAVRELEEESGLVARPEAVMLLGTLCDATHGGFTRVTEVARLTDYTSEPAVRELDLSRWEWHNLSDLRSLPQPLFTASAQAVNVVWPGLLPHVPAAHHTPRPAGTITLGFGEPPSALRLREQLVRELTEAGWTDTPDLRRAFTVVPRQAFLPEQPLDRAYANEAVATVFDEVTGRSMSSVSQPEMQARMLREAALRPGDRVLEIGGGGYNACLAAELVGPTGSVVCVEIDPYVHARTERFLAETGYADRVRLVLGDGTHGAPGALVPAEGFDAIMVTVAANDAPNAWFGQLGEGGRLVVPLRIGGFTRAIGLRKEAGALASTGISVCGFVPMQGNGWWDETPDPIGESGYGVRWEDSEPSPLDGLDRALTTDQVVEVRTGVTVVENESFEHLQLWLATSVSGFCRLTGDRENLGPVRLPKSMDAMAMVSAGSLACVVVDRLADDESGSTPTWEFLVQGVGPDGKTAADTLTGAIHAWDRGLRGRATPALTILPAGTPDSLLPAGDIVEKPQTRIVTGWTGRDGAADPGVGQDSAREGETGR</sequence>
<feature type="region of interest" description="Disordered" evidence="14">
    <location>
        <begin position="767"/>
        <end position="791"/>
    </location>
</feature>
<dbReference type="EMBL" id="BNED01000005">
    <property type="protein sequence ID" value="GHI75982.1"/>
    <property type="molecule type" value="Genomic_DNA"/>
</dbReference>
<dbReference type="SUPFAM" id="SSF55811">
    <property type="entry name" value="Nudix"/>
    <property type="match status" value="1"/>
</dbReference>
<dbReference type="Pfam" id="PF01135">
    <property type="entry name" value="PCMT"/>
    <property type="match status" value="1"/>
</dbReference>
<name>A0ABQ3T6G6_9ACTN</name>
<dbReference type="InterPro" id="IPR000682">
    <property type="entry name" value="PCMT"/>
</dbReference>
<dbReference type="Pfam" id="PF00293">
    <property type="entry name" value="NUDIX"/>
    <property type="match status" value="1"/>
</dbReference>
<evidence type="ECO:0000256" key="3">
    <source>
        <dbReference type="ARBA" id="ARBA00005582"/>
    </source>
</evidence>
<dbReference type="NCBIfam" id="TIGR04364">
    <property type="entry name" value="methyltran_FxLD"/>
    <property type="match status" value="1"/>
</dbReference>
<accession>A0ABQ3T6G6</accession>
<dbReference type="Pfam" id="PF13489">
    <property type="entry name" value="Methyltransf_23"/>
    <property type="match status" value="1"/>
</dbReference>
<dbReference type="SUPFAM" id="SSF53335">
    <property type="entry name" value="S-adenosyl-L-methionine-dependent methyltransferases"/>
    <property type="match status" value="2"/>
</dbReference>
<dbReference type="Gene3D" id="3.40.50.150">
    <property type="entry name" value="Vaccinia Virus protein VP39"/>
    <property type="match status" value="2"/>
</dbReference>
<evidence type="ECO:0000256" key="6">
    <source>
        <dbReference type="ARBA" id="ARBA00022490"/>
    </source>
</evidence>
<keyword evidence="6" id="KW-0963">Cytoplasm</keyword>
<evidence type="ECO:0000256" key="13">
    <source>
        <dbReference type="ARBA" id="ARBA00031350"/>
    </source>
</evidence>
<evidence type="ECO:0000256" key="10">
    <source>
        <dbReference type="ARBA" id="ARBA00022801"/>
    </source>
</evidence>
<comment type="caution">
    <text evidence="16">The sequence shown here is derived from an EMBL/GenBank/DDBJ whole genome shotgun (WGS) entry which is preliminary data.</text>
</comment>
<dbReference type="InterPro" id="IPR020476">
    <property type="entry name" value="Nudix_hydrolase"/>
</dbReference>
<dbReference type="InterPro" id="IPR000086">
    <property type="entry name" value="NUDIX_hydrolase_dom"/>
</dbReference>
<feature type="domain" description="Nudix hydrolase" evidence="15">
    <location>
        <begin position="208"/>
        <end position="334"/>
    </location>
</feature>
<evidence type="ECO:0000256" key="8">
    <source>
        <dbReference type="ARBA" id="ARBA00022679"/>
    </source>
</evidence>
<dbReference type="PROSITE" id="PS00893">
    <property type="entry name" value="NUDIX_BOX"/>
    <property type="match status" value="1"/>
</dbReference>
<evidence type="ECO:0000256" key="12">
    <source>
        <dbReference type="ARBA" id="ARBA00031323"/>
    </source>
</evidence>
<keyword evidence="17" id="KW-1185">Reference proteome</keyword>
<evidence type="ECO:0000256" key="4">
    <source>
        <dbReference type="ARBA" id="ARBA00011890"/>
    </source>
</evidence>
<dbReference type="InterPro" id="IPR029063">
    <property type="entry name" value="SAM-dependent_MTases_sf"/>
</dbReference>
<gene>
    <name evidence="16" type="ORF">Sspor_15430</name>
</gene>
<keyword evidence="10" id="KW-0378">Hydrolase</keyword>
<keyword evidence="8" id="KW-0808">Transferase</keyword>
<evidence type="ECO:0000259" key="15">
    <source>
        <dbReference type="PROSITE" id="PS51462"/>
    </source>
</evidence>
<proteinExistence type="inferred from homology"/>
<evidence type="ECO:0000256" key="11">
    <source>
        <dbReference type="ARBA" id="ARBA00030757"/>
    </source>
</evidence>
<keyword evidence="7" id="KW-0489">Methyltransferase</keyword>
<dbReference type="RefSeq" id="WP_202198310.1">
    <property type="nucleotide sequence ID" value="NZ_BAAATO010000011.1"/>
</dbReference>
<dbReference type="PRINTS" id="PR00502">
    <property type="entry name" value="NUDIXFAMILY"/>
</dbReference>
<keyword evidence="9" id="KW-0949">S-adenosyl-L-methionine</keyword>
<dbReference type="PANTHER" id="PTHR11579">
    <property type="entry name" value="PROTEIN-L-ISOASPARTATE O-METHYLTRANSFERASE"/>
    <property type="match status" value="1"/>
</dbReference>
<dbReference type="Gene3D" id="3.90.79.10">
    <property type="entry name" value="Nucleoside Triphosphate Pyrophosphohydrolase"/>
    <property type="match status" value="1"/>
</dbReference>
<dbReference type="PROSITE" id="PS51462">
    <property type="entry name" value="NUDIX"/>
    <property type="match status" value="1"/>
</dbReference>
<evidence type="ECO:0000256" key="1">
    <source>
        <dbReference type="ARBA" id="ARBA00004496"/>
    </source>
</evidence>
<evidence type="ECO:0000256" key="9">
    <source>
        <dbReference type="ARBA" id="ARBA00022691"/>
    </source>
</evidence>
<evidence type="ECO:0000256" key="7">
    <source>
        <dbReference type="ARBA" id="ARBA00022603"/>
    </source>
</evidence>
<organism evidence="16 17">
    <name type="scientific">Streptomyces spororaveus</name>
    <dbReference type="NCBI Taxonomy" id="284039"/>
    <lineage>
        <taxon>Bacteria</taxon>
        <taxon>Bacillati</taxon>
        <taxon>Actinomycetota</taxon>
        <taxon>Actinomycetes</taxon>
        <taxon>Kitasatosporales</taxon>
        <taxon>Streptomycetaceae</taxon>
        <taxon>Streptomyces</taxon>
    </lineage>
</organism>
<dbReference type="EC" id="2.1.1.77" evidence="4"/>
<evidence type="ECO:0000256" key="14">
    <source>
        <dbReference type="SAM" id="MobiDB-lite"/>
    </source>
</evidence>
<evidence type="ECO:0000256" key="5">
    <source>
        <dbReference type="ARBA" id="ARBA00013346"/>
    </source>
</evidence>
<dbReference type="Proteomes" id="UP000608522">
    <property type="component" value="Unassembled WGS sequence"/>
</dbReference>
<dbReference type="InterPro" id="IPR027573">
    <property type="entry name" value="Methyltran_FxLD"/>
</dbReference>
<dbReference type="CDD" id="cd02440">
    <property type="entry name" value="AdoMet_MTases"/>
    <property type="match status" value="2"/>
</dbReference>
<comment type="subcellular location">
    <subcellularLocation>
        <location evidence="1">Cytoplasm</location>
    </subcellularLocation>
</comment>
<dbReference type="InterPro" id="IPR020084">
    <property type="entry name" value="NUDIX_hydrolase_CS"/>
</dbReference>
<evidence type="ECO:0000256" key="2">
    <source>
        <dbReference type="ARBA" id="ARBA00005369"/>
    </source>
</evidence>
<dbReference type="InterPro" id="IPR015797">
    <property type="entry name" value="NUDIX_hydrolase-like_dom_sf"/>
</dbReference>
<reference evidence="17" key="1">
    <citation type="submission" date="2023-07" db="EMBL/GenBank/DDBJ databases">
        <title>Whole genome shotgun sequence of Streptomyces spororaveus NBRC 15456.</title>
        <authorList>
            <person name="Komaki H."/>
            <person name="Tamura T."/>
        </authorList>
    </citation>
    <scope>NUCLEOTIDE SEQUENCE [LARGE SCALE GENOMIC DNA]</scope>
    <source>
        <strain evidence="17">NBRC 15456</strain>
    </source>
</reference>
<evidence type="ECO:0000313" key="16">
    <source>
        <dbReference type="EMBL" id="GHI75982.1"/>
    </source>
</evidence>